<reference evidence="2" key="1">
    <citation type="submission" date="2019-03" db="EMBL/GenBank/DDBJ databases">
        <title>Lake Tanganyika Metagenome-Assembled Genomes (MAGs).</title>
        <authorList>
            <person name="Tran P."/>
        </authorList>
    </citation>
    <scope>NUCLEOTIDE SEQUENCE</scope>
    <source>
        <strain evidence="2">K_DeepCast_65m_m2_066</strain>
    </source>
</reference>
<dbReference type="EMBL" id="VGLS01000287">
    <property type="protein sequence ID" value="MBM3224261.1"/>
    <property type="molecule type" value="Genomic_DNA"/>
</dbReference>
<dbReference type="GO" id="GO:0032259">
    <property type="term" value="P:methylation"/>
    <property type="evidence" value="ECO:0007669"/>
    <property type="project" value="UniProtKB-KW"/>
</dbReference>
<dbReference type="Pfam" id="PF08241">
    <property type="entry name" value="Methyltransf_11"/>
    <property type="match status" value="1"/>
</dbReference>
<evidence type="ECO:0000313" key="3">
    <source>
        <dbReference type="Proteomes" id="UP000712673"/>
    </source>
</evidence>
<evidence type="ECO:0000259" key="1">
    <source>
        <dbReference type="Pfam" id="PF08241"/>
    </source>
</evidence>
<keyword evidence="2" id="KW-0489">Methyltransferase</keyword>
<accession>A0A937W325</accession>
<dbReference type="InterPro" id="IPR013216">
    <property type="entry name" value="Methyltransf_11"/>
</dbReference>
<sequence length="239" mass="27901">MSSLTRWMDRTFYPHHGDFWDLVDFRAYLLQRLHPHSIVLDYGAGRGARQEMNFRGSVAMAGGVDIDTSVLQNPSLDEAHVLVHPDHTIPYEANTFDVVFSANVMEHVQQPDICFKEIWRVLKPGGLFITKTPNSWHYMPLIARLTPHTFHLFYNRLRGREERDTFPTVYKCNTPRLVKRYAHATGFEVLDIQMWEGRPEYLRIAAPLYLFGYLYERTVNALPVLSTFRSVMIFTLVKH</sequence>
<dbReference type="Proteomes" id="UP000712673">
    <property type="component" value="Unassembled WGS sequence"/>
</dbReference>
<keyword evidence="2" id="KW-0808">Transferase</keyword>
<feature type="domain" description="Methyltransferase type 11" evidence="1">
    <location>
        <begin position="40"/>
        <end position="129"/>
    </location>
</feature>
<protein>
    <submittedName>
        <fullName evidence="2">Class I SAM-dependent methyltransferase</fullName>
    </submittedName>
</protein>
<dbReference type="SUPFAM" id="SSF53335">
    <property type="entry name" value="S-adenosyl-L-methionine-dependent methyltransferases"/>
    <property type="match status" value="1"/>
</dbReference>
<gene>
    <name evidence="2" type="ORF">FJZ47_10710</name>
</gene>
<name>A0A937W325_UNCTE</name>
<dbReference type="AlphaFoldDB" id="A0A937W325"/>
<evidence type="ECO:0000313" key="2">
    <source>
        <dbReference type="EMBL" id="MBM3224261.1"/>
    </source>
</evidence>
<dbReference type="CDD" id="cd02440">
    <property type="entry name" value="AdoMet_MTases"/>
    <property type="match status" value="1"/>
</dbReference>
<organism evidence="2 3">
    <name type="scientific">Tectimicrobiota bacterium</name>
    <dbReference type="NCBI Taxonomy" id="2528274"/>
    <lineage>
        <taxon>Bacteria</taxon>
        <taxon>Pseudomonadati</taxon>
        <taxon>Nitrospinota/Tectimicrobiota group</taxon>
        <taxon>Candidatus Tectimicrobiota</taxon>
    </lineage>
</organism>
<dbReference type="InterPro" id="IPR029063">
    <property type="entry name" value="SAM-dependent_MTases_sf"/>
</dbReference>
<proteinExistence type="predicted"/>
<dbReference type="GO" id="GO:0008757">
    <property type="term" value="F:S-adenosylmethionine-dependent methyltransferase activity"/>
    <property type="evidence" value="ECO:0007669"/>
    <property type="project" value="InterPro"/>
</dbReference>
<comment type="caution">
    <text evidence="2">The sequence shown here is derived from an EMBL/GenBank/DDBJ whole genome shotgun (WGS) entry which is preliminary data.</text>
</comment>
<dbReference type="Gene3D" id="3.40.50.150">
    <property type="entry name" value="Vaccinia Virus protein VP39"/>
    <property type="match status" value="1"/>
</dbReference>